<reference evidence="1" key="2">
    <citation type="journal article" date="2015" name="Data Brief">
        <title>Shoot transcriptome of the giant reed, Arundo donax.</title>
        <authorList>
            <person name="Barrero R.A."/>
            <person name="Guerrero F.D."/>
            <person name="Moolhuijzen P."/>
            <person name="Goolsby J.A."/>
            <person name="Tidwell J."/>
            <person name="Bellgard S.E."/>
            <person name="Bellgard M.I."/>
        </authorList>
    </citation>
    <scope>NUCLEOTIDE SEQUENCE</scope>
    <source>
        <tissue evidence="1">Shoot tissue taken approximately 20 cm above the soil surface</tissue>
    </source>
</reference>
<protein>
    <submittedName>
        <fullName evidence="1">Uncharacterized protein</fullName>
    </submittedName>
</protein>
<sequence length="26" mass="3061">MGSHLEHLQYHLLIISPSVCRCRNPR</sequence>
<dbReference type="EMBL" id="GBRH01189852">
    <property type="protein sequence ID" value="JAE08044.1"/>
    <property type="molecule type" value="Transcribed_RNA"/>
</dbReference>
<dbReference type="AlphaFoldDB" id="A0A0A9FA05"/>
<proteinExistence type="predicted"/>
<name>A0A0A9FA05_ARUDO</name>
<accession>A0A0A9FA05</accession>
<evidence type="ECO:0000313" key="1">
    <source>
        <dbReference type="EMBL" id="JAE08044.1"/>
    </source>
</evidence>
<organism evidence="1">
    <name type="scientific">Arundo donax</name>
    <name type="common">Giant reed</name>
    <name type="synonym">Donax arundinaceus</name>
    <dbReference type="NCBI Taxonomy" id="35708"/>
    <lineage>
        <taxon>Eukaryota</taxon>
        <taxon>Viridiplantae</taxon>
        <taxon>Streptophyta</taxon>
        <taxon>Embryophyta</taxon>
        <taxon>Tracheophyta</taxon>
        <taxon>Spermatophyta</taxon>
        <taxon>Magnoliopsida</taxon>
        <taxon>Liliopsida</taxon>
        <taxon>Poales</taxon>
        <taxon>Poaceae</taxon>
        <taxon>PACMAD clade</taxon>
        <taxon>Arundinoideae</taxon>
        <taxon>Arundineae</taxon>
        <taxon>Arundo</taxon>
    </lineage>
</organism>
<reference evidence="1" key="1">
    <citation type="submission" date="2014-09" db="EMBL/GenBank/DDBJ databases">
        <authorList>
            <person name="Magalhaes I.L.F."/>
            <person name="Oliveira U."/>
            <person name="Santos F.R."/>
            <person name="Vidigal T.H.D.A."/>
            <person name="Brescovit A.D."/>
            <person name="Santos A.J."/>
        </authorList>
    </citation>
    <scope>NUCLEOTIDE SEQUENCE</scope>
    <source>
        <tissue evidence="1">Shoot tissue taken approximately 20 cm above the soil surface</tissue>
    </source>
</reference>